<sequence>MNRTADRREQRDKSRWDIIQFYEPPPRLRYLYKSAVENSPNREPNPSFYLLSSTSLLHVLFVFPPAAAATISSPTHIETLVLLLHAFCSPLRQVRDGLTRNYLLGKFLREKLLLPQRSNM</sequence>
<accession>E2A984</accession>
<dbReference type="EMBL" id="GL437711">
    <property type="protein sequence ID" value="EFN70069.1"/>
    <property type="molecule type" value="Genomic_DNA"/>
</dbReference>
<evidence type="ECO:0000313" key="1">
    <source>
        <dbReference type="EMBL" id="EFN70069.1"/>
    </source>
</evidence>
<dbReference type="Proteomes" id="UP000000311">
    <property type="component" value="Unassembled WGS sequence"/>
</dbReference>
<gene>
    <name evidence="1" type="ORF">EAG_14750</name>
</gene>
<keyword evidence="2" id="KW-1185">Reference proteome</keyword>
<dbReference type="InParanoid" id="E2A984"/>
<reference evidence="1 2" key="1">
    <citation type="journal article" date="2010" name="Science">
        <title>Genomic comparison of the ants Camponotus floridanus and Harpegnathos saltator.</title>
        <authorList>
            <person name="Bonasio R."/>
            <person name="Zhang G."/>
            <person name="Ye C."/>
            <person name="Mutti N.S."/>
            <person name="Fang X."/>
            <person name="Qin N."/>
            <person name="Donahue G."/>
            <person name="Yang P."/>
            <person name="Li Q."/>
            <person name="Li C."/>
            <person name="Zhang P."/>
            <person name="Huang Z."/>
            <person name="Berger S.L."/>
            <person name="Reinberg D."/>
            <person name="Wang J."/>
            <person name="Liebig J."/>
        </authorList>
    </citation>
    <scope>NUCLEOTIDE SEQUENCE [LARGE SCALE GENOMIC DNA]</scope>
    <source>
        <strain evidence="2">C129</strain>
    </source>
</reference>
<proteinExistence type="predicted"/>
<organism evidence="2">
    <name type="scientific">Camponotus floridanus</name>
    <name type="common">Florida carpenter ant</name>
    <dbReference type="NCBI Taxonomy" id="104421"/>
    <lineage>
        <taxon>Eukaryota</taxon>
        <taxon>Metazoa</taxon>
        <taxon>Ecdysozoa</taxon>
        <taxon>Arthropoda</taxon>
        <taxon>Hexapoda</taxon>
        <taxon>Insecta</taxon>
        <taxon>Pterygota</taxon>
        <taxon>Neoptera</taxon>
        <taxon>Endopterygota</taxon>
        <taxon>Hymenoptera</taxon>
        <taxon>Apocrita</taxon>
        <taxon>Aculeata</taxon>
        <taxon>Formicoidea</taxon>
        <taxon>Formicidae</taxon>
        <taxon>Formicinae</taxon>
        <taxon>Camponotus</taxon>
    </lineage>
</organism>
<dbReference type="AlphaFoldDB" id="E2A984"/>
<name>E2A984_CAMFO</name>
<evidence type="ECO:0000313" key="2">
    <source>
        <dbReference type="Proteomes" id="UP000000311"/>
    </source>
</evidence>
<protein>
    <submittedName>
        <fullName evidence="1">Uncharacterized protein</fullName>
    </submittedName>
</protein>